<protein>
    <recommendedName>
        <fullName evidence="1">Fibronectin type-III domain-containing protein</fullName>
    </recommendedName>
</protein>
<dbReference type="Gene3D" id="2.60.40.10">
    <property type="entry name" value="Immunoglobulins"/>
    <property type="match status" value="1"/>
</dbReference>
<organism evidence="2 3">
    <name type="scientific">Goodea atripinnis</name>
    <dbReference type="NCBI Taxonomy" id="208336"/>
    <lineage>
        <taxon>Eukaryota</taxon>
        <taxon>Metazoa</taxon>
        <taxon>Chordata</taxon>
        <taxon>Craniata</taxon>
        <taxon>Vertebrata</taxon>
        <taxon>Euteleostomi</taxon>
        <taxon>Actinopterygii</taxon>
        <taxon>Neopterygii</taxon>
        <taxon>Teleostei</taxon>
        <taxon>Neoteleostei</taxon>
        <taxon>Acanthomorphata</taxon>
        <taxon>Ovalentaria</taxon>
        <taxon>Atherinomorphae</taxon>
        <taxon>Cyprinodontiformes</taxon>
        <taxon>Goodeidae</taxon>
        <taxon>Goodea</taxon>
    </lineage>
</organism>
<name>A0ABV0NR77_9TELE</name>
<feature type="non-terminal residue" evidence="2">
    <location>
        <position position="1"/>
    </location>
</feature>
<reference evidence="2 3" key="1">
    <citation type="submission" date="2021-06" db="EMBL/GenBank/DDBJ databases">
        <authorList>
            <person name="Palmer J.M."/>
        </authorList>
    </citation>
    <scope>NUCLEOTIDE SEQUENCE [LARGE SCALE GENOMIC DNA]</scope>
    <source>
        <strain evidence="2 3">GA_2019</strain>
        <tissue evidence="2">Muscle</tissue>
    </source>
</reference>
<dbReference type="PANTHER" id="PTHR47028">
    <property type="entry name" value="RECEPTOR-TYPE TYROSINE-PROTEIN PHOSPHATASE O"/>
    <property type="match status" value="1"/>
</dbReference>
<dbReference type="Proteomes" id="UP001476798">
    <property type="component" value="Unassembled WGS sequence"/>
</dbReference>
<dbReference type="CDD" id="cd00063">
    <property type="entry name" value="FN3"/>
    <property type="match status" value="1"/>
</dbReference>
<dbReference type="InterPro" id="IPR036116">
    <property type="entry name" value="FN3_sf"/>
</dbReference>
<keyword evidence="3" id="KW-1185">Reference proteome</keyword>
<dbReference type="PROSITE" id="PS50853">
    <property type="entry name" value="FN3"/>
    <property type="match status" value="1"/>
</dbReference>
<evidence type="ECO:0000259" key="1">
    <source>
        <dbReference type="PROSITE" id="PS50853"/>
    </source>
</evidence>
<evidence type="ECO:0000313" key="3">
    <source>
        <dbReference type="Proteomes" id="UP001476798"/>
    </source>
</evidence>
<comment type="caution">
    <text evidence="2">The sequence shown here is derived from an EMBL/GenBank/DDBJ whole genome shotgun (WGS) entry which is preliminary data.</text>
</comment>
<dbReference type="SUPFAM" id="SSF49265">
    <property type="entry name" value="Fibronectin type III"/>
    <property type="match status" value="1"/>
</dbReference>
<dbReference type="PANTHER" id="PTHR47028:SF1">
    <property type="entry name" value="RECEPTOR-TYPE TYROSINE-PROTEIN PHOSPHATASE O"/>
    <property type="match status" value="1"/>
</dbReference>
<dbReference type="InterPro" id="IPR013783">
    <property type="entry name" value="Ig-like_fold"/>
</dbReference>
<dbReference type="EMBL" id="JAHRIO010042644">
    <property type="protein sequence ID" value="MEQ2172722.1"/>
    <property type="molecule type" value="Genomic_DNA"/>
</dbReference>
<evidence type="ECO:0000313" key="2">
    <source>
        <dbReference type="EMBL" id="MEQ2172722.1"/>
    </source>
</evidence>
<proteinExistence type="predicted"/>
<gene>
    <name evidence="2" type="ORF">GOODEAATRI_024163</name>
</gene>
<dbReference type="Pfam" id="PF00041">
    <property type="entry name" value="fn3"/>
    <property type="match status" value="1"/>
</dbReference>
<dbReference type="InterPro" id="IPR003961">
    <property type="entry name" value="FN3_dom"/>
</dbReference>
<sequence length="107" mass="11668">VEISNHSHHHPPNYTLPVTPAPPRSLFAVNTTHSSVTLLWTEDGVVDYYQVLCRTSKELKAGEPITSTSHVLTVSGLIPSSSYNCTVTSFSYSTPSRPVNGDELVLE</sequence>
<accession>A0ABV0NR77</accession>
<dbReference type="InterPro" id="IPR042996">
    <property type="entry name" value="PTPRO"/>
</dbReference>
<feature type="domain" description="Fibronectin type-III" evidence="1">
    <location>
        <begin position="22"/>
        <end position="107"/>
    </location>
</feature>
<dbReference type="SMART" id="SM00060">
    <property type="entry name" value="FN3"/>
    <property type="match status" value="1"/>
</dbReference>